<protein>
    <submittedName>
        <fullName evidence="1">C4-dicarboxylate ABC transporter</fullName>
    </submittedName>
</protein>
<sequence>MKKLLVLLASSTEWGDFTLYSFCAGYIGAAFSQVIHLVKLLSAFGAFTARFLVRP</sequence>
<accession>A0AAC8ZN27</accession>
<name>A0AAC8ZN27_9GAMM</name>
<reference evidence="1 2" key="1">
    <citation type="journal article" date="2016" name="Int. J. Syst. Evol. Microbiol.">
        <title>Reclassification of Wolbachia persica as Francisella persica comb. nov. and emended description of the family Francisellaceae.</title>
        <authorList>
            <person name="Larson M.A."/>
            <person name="Nalbantoglu U."/>
            <person name="Sayood K."/>
            <person name="Zentz E.B."/>
            <person name="Cer R.Z."/>
            <person name="Iwen P.C."/>
            <person name="Francesconi S.C."/>
            <person name="Bishop-Lilly K.A."/>
            <person name="Mokashi V.P."/>
            <person name="Sjostedt A."/>
            <person name="Hinrichs S.H."/>
        </authorList>
    </citation>
    <scope>NUCLEOTIDE SEQUENCE [LARGE SCALE GENOMIC DNA]</scope>
    <source>
        <strain evidence="1 2">FSC845</strain>
    </source>
</reference>
<dbReference type="AlphaFoldDB" id="A0AAC8ZN27"/>
<evidence type="ECO:0000313" key="2">
    <source>
        <dbReference type="Proteomes" id="UP000242800"/>
    </source>
</evidence>
<dbReference type="RefSeq" id="WP_064461564.1">
    <property type="nucleotide sequence ID" value="NZ_CP012505.1"/>
</dbReference>
<organism evidence="1 2">
    <name type="scientific">Francisella persica ATCC VR-331</name>
    <dbReference type="NCBI Taxonomy" id="1086726"/>
    <lineage>
        <taxon>Bacteria</taxon>
        <taxon>Pseudomonadati</taxon>
        <taxon>Pseudomonadota</taxon>
        <taxon>Gammaproteobacteria</taxon>
        <taxon>Thiotrichales</taxon>
        <taxon>Francisellaceae</taxon>
        <taxon>Francisella</taxon>
    </lineage>
</organism>
<dbReference type="EMBL" id="CP012505">
    <property type="protein sequence ID" value="ALB02146.1"/>
    <property type="molecule type" value="Genomic_DNA"/>
</dbReference>
<proteinExistence type="predicted"/>
<gene>
    <name evidence="1" type="ORF">ACH24_06010</name>
</gene>
<dbReference type="Proteomes" id="UP000242800">
    <property type="component" value="Chromosome"/>
</dbReference>
<keyword evidence="2" id="KW-1185">Reference proteome</keyword>
<evidence type="ECO:0000313" key="1">
    <source>
        <dbReference type="EMBL" id="ALB02146.1"/>
    </source>
</evidence>
<dbReference type="KEGG" id="fper:ACH24_06010"/>